<feature type="compositionally biased region" description="Acidic residues" evidence="1">
    <location>
        <begin position="969"/>
        <end position="981"/>
    </location>
</feature>
<keyword evidence="3" id="KW-1185">Reference proteome</keyword>
<feature type="compositionally biased region" description="Low complexity" evidence="1">
    <location>
        <begin position="982"/>
        <end position="991"/>
    </location>
</feature>
<dbReference type="OrthoDB" id="9806920at2759"/>
<sequence>MSSYKNSYVPWRGSGTSSFSTGASQTNNSSNTTTSTSTASKYSTGISGSKQELSKQKESSFPSSNTSSTGCHSSTGLSRFTSTRSSIGSSAGSNALNSSNLSTSSSTTPKRENSFNASSNLHREKSGVGSTNSIRDKIALSTSGSSAVKDKTSNASSLVREKSGLSSTSIKREKSNAGSSSFTKEKANTSLENKISNSLNSSSKLLSSLSNDTSSASSATNAFRPSYLRNGLSSTNAGSTPNSTSLSTTRPLPSVDLLSSKISSYEDYGKKSGLNSCATSGGVSGLTGSGTSSGNANTSGNTNNASNTGALGYRLFSARNITASTNAATNETKPIAANTAAMTSSLRTTARFGLRSGTSHAHYSSSLPSAVVKGLGDDTKSGRQEASKSKISDEPATWMSRGTSPNPPGSTTATNEQGAGSSETASEISAEVAPTINPNHDITIVVKHKAVQTDDKLSASPPTLHKYISSIPRPSTTYYSPFNAAMSRFASNKSTNNSSALDTNDSKSSPINNNNNSKSPGSSSTTANDQSRTSLPPSPHTSPSRKPYETVVGSNLTGNSASNKPSTGNNGIVVTLPNKEFRKSALNVGLETREAEQEFAKKQEQLRISKEQQNSVPTLVISGGAAKRDIGRRPPTDPNKSNLAMNGHQSRSMNRLPGSGLVKSASINPNALSKAKSGKNILPIRKNSTSSCSESESSSSMSSSSASLNRKKGMSFKSCNLPPDKGQGRRGSVTSTTSCSSAASSRSSSSERSRSNSKTTASTPRVNNHQSQSPTRPMGEMHDTNGNFPNVVTNTLEEGPKQTSFLLRALASTEERLAWVRRCESGEIPWWMASNSNIPGLAPKNPSSATLLMKSPTAKQIPIQEEASSDSDGTDTEDNLKSKGIVVPLEERTSPDGREIASNDCSPKATLSILSNKAKKNTQLFIGNLTNIDDILGTFSPSPVPPTKEVPPETLPDTTRHDDRNSSDESSDDLDDDDGSSDDGSTGTSSSFEEVDPSSITIHNPLIQPRVLEKSLSSSSSGALKPSIAAAQSECVGSVDNQATSGGGLIPISQREKTSIINVSNVNRDEDINTTMTTNHMM</sequence>
<feature type="compositionally biased region" description="Low complexity" evidence="1">
    <location>
        <begin position="531"/>
        <end position="545"/>
    </location>
</feature>
<feature type="compositionally biased region" description="Polar residues" evidence="1">
    <location>
        <begin position="493"/>
        <end position="503"/>
    </location>
</feature>
<feature type="region of interest" description="Disordered" evidence="1">
    <location>
        <begin position="452"/>
        <end position="475"/>
    </location>
</feature>
<feature type="compositionally biased region" description="Acidic residues" evidence="1">
    <location>
        <begin position="867"/>
        <end position="877"/>
    </location>
</feature>
<feature type="region of interest" description="Disordered" evidence="1">
    <location>
        <begin position="230"/>
        <end position="252"/>
    </location>
</feature>
<name>A0A8J2NFT7_9HEXA</name>
<feature type="compositionally biased region" description="Basic and acidic residues" evidence="1">
    <location>
        <begin position="958"/>
        <end position="967"/>
    </location>
</feature>
<feature type="compositionally biased region" description="Basic and acidic residues" evidence="1">
    <location>
        <begin position="626"/>
        <end position="635"/>
    </location>
</feature>
<gene>
    <name evidence="2" type="ORF">AFUS01_LOCUS94</name>
</gene>
<feature type="region of interest" description="Disordered" evidence="1">
    <location>
        <begin position="937"/>
        <end position="1006"/>
    </location>
</feature>
<comment type="caution">
    <text evidence="2">The sequence shown here is derived from an EMBL/GenBank/DDBJ whole genome shotgun (WGS) entry which is preliminary data.</text>
</comment>
<feature type="compositionally biased region" description="Low complexity" evidence="1">
    <location>
        <begin position="239"/>
        <end position="252"/>
    </location>
</feature>
<feature type="compositionally biased region" description="Polar residues" evidence="1">
    <location>
        <begin position="784"/>
        <end position="795"/>
    </location>
</feature>
<feature type="compositionally biased region" description="Polar residues" evidence="1">
    <location>
        <begin position="400"/>
        <end position="427"/>
    </location>
</feature>
<feature type="compositionally biased region" description="Low complexity" evidence="1">
    <location>
        <begin position="730"/>
        <end position="748"/>
    </location>
</feature>
<reference evidence="2" key="1">
    <citation type="submission" date="2021-06" db="EMBL/GenBank/DDBJ databases">
        <authorList>
            <person name="Hodson N. C."/>
            <person name="Mongue J. A."/>
            <person name="Jaron S. K."/>
        </authorList>
    </citation>
    <scope>NUCLEOTIDE SEQUENCE</scope>
</reference>
<dbReference type="AlphaFoldDB" id="A0A8J2NFT7"/>
<feature type="compositionally biased region" description="Polar residues" evidence="1">
    <location>
        <begin position="638"/>
        <end position="653"/>
    </location>
</feature>
<dbReference type="Proteomes" id="UP000708208">
    <property type="component" value="Unassembled WGS sequence"/>
</dbReference>
<feature type="compositionally biased region" description="Polar residues" evidence="1">
    <location>
        <begin position="761"/>
        <end position="775"/>
    </location>
</feature>
<evidence type="ECO:0000256" key="1">
    <source>
        <dbReference type="SAM" id="MobiDB-lite"/>
    </source>
</evidence>
<feature type="region of interest" description="Disordered" evidence="1">
    <location>
        <begin position="493"/>
        <end position="573"/>
    </location>
</feature>
<feature type="region of interest" description="Disordered" evidence="1">
    <location>
        <begin position="1"/>
        <end position="194"/>
    </location>
</feature>
<feature type="region of interest" description="Disordered" evidence="1">
    <location>
        <begin position="622"/>
        <end position="795"/>
    </location>
</feature>
<protein>
    <submittedName>
        <fullName evidence="2">Uncharacterized protein</fullName>
    </submittedName>
</protein>
<evidence type="ECO:0000313" key="3">
    <source>
        <dbReference type="Proteomes" id="UP000708208"/>
    </source>
</evidence>
<feature type="region of interest" description="Disordered" evidence="1">
    <location>
        <begin position="373"/>
        <end position="428"/>
    </location>
</feature>
<feature type="compositionally biased region" description="Basic and acidic residues" evidence="1">
    <location>
        <begin position="889"/>
        <end position="901"/>
    </location>
</feature>
<feature type="compositionally biased region" description="Low complexity" evidence="1">
    <location>
        <begin position="59"/>
        <end position="108"/>
    </location>
</feature>
<feature type="region of interest" description="Disordered" evidence="1">
    <location>
        <begin position="283"/>
        <end position="305"/>
    </location>
</feature>
<feature type="compositionally biased region" description="Low complexity" evidence="1">
    <location>
        <begin position="688"/>
        <end position="707"/>
    </location>
</feature>
<accession>A0A8J2NFT7</accession>
<feature type="compositionally biased region" description="Low complexity" evidence="1">
    <location>
        <begin position="13"/>
        <end position="51"/>
    </location>
</feature>
<feature type="compositionally biased region" description="Low complexity" evidence="1">
    <location>
        <begin position="289"/>
        <end position="305"/>
    </location>
</feature>
<proteinExistence type="predicted"/>
<feature type="compositionally biased region" description="Basic and acidic residues" evidence="1">
    <location>
        <begin position="375"/>
        <end position="393"/>
    </location>
</feature>
<evidence type="ECO:0000313" key="2">
    <source>
        <dbReference type="EMBL" id="CAG7630589.1"/>
    </source>
</evidence>
<organism evidence="2 3">
    <name type="scientific">Allacma fusca</name>
    <dbReference type="NCBI Taxonomy" id="39272"/>
    <lineage>
        <taxon>Eukaryota</taxon>
        <taxon>Metazoa</taxon>
        <taxon>Ecdysozoa</taxon>
        <taxon>Arthropoda</taxon>
        <taxon>Hexapoda</taxon>
        <taxon>Collembola</taxon>
        <taxon>Symphypleona</taxon>
        <taxon>Sminthuridae</taxon>
        <taxon>Allacma</taxon>
    </lineage>
</organism>
<feature type="compositionally biased region" description="Low complexity" evidence="1">
    <location>
        <begin position="506"/>
        <end position="524"/>
    </location>
</feature>
<dbReference type="EMBL" id="CAJVCH010000114">
    <property type="protein sequence ID" value="CAG7630589.1"/>
    <property type="molecule type" value="Genomic_DNA"/>
</dbReference>
<feature type="region of interest" description="Disordered" evidence="1">
    <location>
        <begin position="859"/>
        <end position="904"/>
    </location>
</feature>
<feature type="compositionally biased region" description="Polar residues" evidence="1">
    <location>
        <begin position="552"/>
        <end position="572"/>
    </location>
</feature>